<dbReference type="Proteomes" id="UP001432180">
    <property type="component" value="Chromosome"/>
</dbReference>
<gene>
    <name evidence="1" type="ORF">Thiowin_02527</name>
</gene>
<accession>A0ABZ0SB31</accession>
<name>A0ABZ0SB31_9GAMM</name>
<reference evidence="1 2" key="1">
    <citation type="journal article" date="2023" name="Microorganisms">
        <title>Thiorhodovibrio frisius and Trv. litoralis spp. nov., Two Novel Members from a Clade of Fastidious Purple Sulfur Bacteria That Exhibit Unique Red-Shifted Light-Harvesting Capabilities.</title>
        <authorList>
            <person name="Methner A."/>
            <person name="Kuzyk S.B."/>
            <person name="Petersen J."/>
            <person name="Bauer S."/>
            <person name="Brinkmann H."/>
            <person name="Sichau K."/>
            <person name="Wanner G."/>
            <person name="Wolf J."/>
            <person name="Neumann-Schaal M."/>
            <person name="Henke P."/>
            <person name="Tank M."/>
            <person name="Sproer C."/>
            <person name="Bunk B."/>
            <person name="Overmann J."/>
        </authorList>
    </citation>
    <scope>NUCLEOTIDE SEQUENCE [LARGE SCALE GENOMIC DNA]</scope>
    <source>
        <strain evidence="1 2">DSM 6702</strain>
    </source>
</reference>
<protein>
    <submittedName>
        <fullName evidence="1">Uncharacterized protein</fullName>
    </submittedName>
</protein>
<organism evidence="1 2">
    <name type="scientific">Thiorhodovibrio winogradskyi</name>
    <dbReference type="NCBI Taxonomy" id="77007"/>
    <lineage>
        <taxon>Bacteria</taxon>
        <taxon>Pseudomonadati</taxon>
        <taxon>Pseudomonadota</taxon>
        <taxon>Gammaproteobacteria</taxon>
        <taxon>Chromatiales</taxon>
        <taxon>Chromatiaceae</taxon>
        <taxon>Thiorhodovibrio</taxon>
    </lineage>
</organism>
<keyword evidence="2" id="KW-1185">Reference proteome</keyword>
<evidence type="ECO:0000313" key="2">
    <source>
        <dbReference type="Proteomes" id="UP001432180"/>
    </source>
</evidence>
<evidence type="ECO:0000313" key="1">
    <source>
        <dbReference type="EMBL" id="WPL17506.1"/>
    </source>
</evidence>
<proteinExistence type="predicted"/>
<dbReference type="EMBL" id="CP121472">
    <property type="protein sequence ID" value="WPL17506.1"/>
    <property type="molecule type" value="Genomic_DNA"/>
</dbReference>
<sequence length="44" mass="4817">MKAREKWRCFATQRRMAGLASALVARRDPAGDGSLPEVADAPMK</sequence>